<sequence>MRQILLLLFIIVNAIMIGISLNVDFDTNFLSYRIILVAFTFLLSIVFILENAKKSILILAVISTLFALGHLGFIIKNMYLNIY</sequence>
<protein>
    <submittedName>
        <fullName evidence="2">Membrane protein</fullName>
    </submittedName>
</protein>
<keyword evidence="1" id="KW-0472">Membrane</keyword>
<feature type="transmembrane region" description="Helical" evidence="1">
    <location>
        <begin position="29"/>
        <end position="49"/>
    </location>
</feature>
<reference evidence="2 3" key="1">
    <citation type="submission" date="2017-06" db="EMBL/GenBank/DDBJ databases">
        <authorList>
            <consortium name="Pathogen Informatics"/>
        </authorList>
    </citation>
    <scope>NUCLEOTIDE SEQUENCE [LARGE SCALE GENOMIC DNA]</scope>
    <source>
        <strain evidence="2 3">NCTC13839</strain>
    </source>
</reference>
<dbReference type="EMBL" id="LT906462">
    <property type="protein sequence ID" value="SNV59008.1"/>
    <property type="molecule type" value="Genomic_DNA"/>
</dbReference>
<feature type="transmembrane region" description="Helical" evidence="1">
    <location>
        <begin position="5"/>
        <end position="23"/>
    </location>
</feature>
<dbReference type="OrthoDB" id="9925715at2"/>
<organism evidence="2 3">
    <name type="scientific">Mammaliicoccus stepanovicii</name>
    <dbReference type="NCBI Taxonomy" id="643214"/>
    <lineage>
        <taxon>Bacteria</taxon>
        <taxon>Bacillati</taxon>
        <taxon>Bacillota</taxon>
        <taxon>Bacilli</taxon>
        <taxon>Bacillales</taxon>
        <taxon>Staphylococcaceae</taxon>
        <taxon>Mammaliicoccus</taxon>
    </lineage>
</organism>
<evidence type="ECO:0000313" key="3">
    <source>
        <dbReference type="Proteomes" id="UP000242084"/>
    </source>
</evidence>
<dbReference type="RefSeq" id="WP_095086307.1">
    <property type="nucleotide sequence ID" value="NZ_BMDM01000003.1"/>
</dbReference>
<accession>A0A239YLA8</accession>
<dbReference type="Proteomes" id="UP000242084">
    <property type="component" value="Chromosome 1"/>
</dbReference>
<evidence type="ECO:0000313" key="2">
    <source>
        <dbReference type="EMBL" id="SNV59008.1"/>
    </source>
</evidence>
<keyword evidence="1" id="KW-1133">Transmembrane helix</keyword>
<gene>
    <name evidence="2" type="ORF">SAMEA4384403_00512</name>
</gene>
<feature type="transmembrane region" description="Helical" evidence="1">
    <location>
        <begin position="56"/>
        <end position="75"/>
    </location>
</feature>
<keyword evidence="1" id="KW-0812">Transmembrane</keyword>
<keyword evidence="3" id="KW-1185">Reference proteome</keyword>
<proteinExistence type="predicted"/>
<evidence type="ECO:0000256" key="1">
    <source>
        <dbReference type="SAM" id="Phobius"/>
    </source>
</evidence>
<name>A0A239YLA8_9STAP</name>
<dbReference type="KEGG" id="sste:SAMEA4384403_0512"/>
<dbReference type="AlphaFoldDB" id="A0A239YLA8"/>